<evidence type="ECO:0000256" key="4">
    <source>
        <dbReference type="ARBA" id="ARBA00022989"/>
    </source>
</evidence>
<organism evidence="9 10">
    <name type="scientific">Leucocoprinus birnbaumii</name>
    <dbReference type="NCBI Taxonomy" id="56174"/>
    <lineage>
        <taxon>Eukaryota</taxon>
        <taxon>Fungi</taxon>
        <taxon>Dikarya</taxon>
        <taxon>Basidiomycota</taxon>
        <taxon>Agaricomycotina</taxon>
        <taxon>Agaricomycetes</taxon>
        <taxon>Agaricomycetidae</taxon>
        <taxon>Agaricales</taxon>
        <taxon>Agaricineae</taxon>
        <taxon>Agaricaceae</taxon>
        <taxon>Leucocoprinus</taxon>
    </lineage>
</organism>
<feature type="transmembrane region" description="Helical" evidence="7">
    <location>
        <begin position="261"/>
        <end position="279"/>
    </location>
</feature>
<evidence type="ECO:0000313" key="9">
    <source>
        <dbReference type="EMBL" id="KAJ3563317.1"/>
    </source>
</evidence>
<dbReference type="Gene3D" id="1.20.1280.290">
    <property type="match status" value="2"/>
</dbReference>
<dbReference type="SMART" id="SM00679">
    <property type="entry name" value="CTNS"/>
    <property type="match status" value="2"/>
</dbReference>
<feature type="transmembrane region" description="Helical" evidence="7">
    <location>
        <begin position="303"/>
        <end position="324"/>
    </location>
</feature>
<feature type="transmembrane region" description="Helical" evidence="7">
    <location>
        <begin position="433"/>
        <end position="457"/>
    </location>
</feature>
<keyword evidence="3" id="KW-0677">Repeat</keyword>
<keyword evidence="5 7" id="KW-0472">Membrane</keyword>
<evidence type="ECO:0000256" key="2">
    <source>
        <dbReference type="ARBA" id="ARBA00022692"/>
    </source>
</evidence>
<keyword evidence="10" id="KW-1185">Reference proteome</keyword>
<dbReference type="Proteomes" id="UP001213000">
    <property type="component" value="Unassembled WGS sequence"/>
</dbReference>
<dbReference type="InterPro" id="IPR006603">
    <property type="entry name" value="PQ-loop_rpt"/>
</dbReference>
<dbReference type="Pfam" id="PF04193">
    <property type="entry name" value="PQ-loop"/>
    <property type="match status" value="2"/>
</dbReference>
<gene>
    <name evidence="9" type="ORF">NP233_g9016</name>
</gene>
<name>A0AAD5VRV3_9AGAR</name>
<feature type="transmembrane region" description="Helical" evidence="7">
    <location>
        <begin position="229"/>
        <end position="249"/>
    </location>
</feature>
<dbReference type="AlphaFoldDB" id="A0AAD5VRV3"/>
<keyword evidence="2 7" id="KW-0812">Transmembrane</keyword>
<evidence type="ECO:0000256" key="7">
    <source>
        <dbReference type="SAM" id="Phobius"/>
    </source>
</evidence>
<feature type="transmembrane region" description="Helical" evidence="7">
    <location>
        <begin position="361"/>
        <end position="384"/>
    </location>
</feature>
<feature type="region of interest" description="Disordered" evidence="6">
    <location>
        <begin position="523"/>
        <end position="542"/>
    </location>
</feature>
<feature type="domain" description="Nephrocystin 3-like N-terminal" evidence="8">
    <location>
        <begin position="99"/>
        <end position="220"/>
    </location>
</feature>
<evidence type="ECO:0000256" key="3">
    <source>
        <dbReference type="ARBA" id="ARBA00022737"/>
    </source>
</evidence>
<dbReference type="Pfam" id="PF24883">
    <property type="entry name" value="NPHP3_N"/>
    <property type="match status" value="1"/>
</dbReference>
<evidence type="ECO:0000256" key="5">
    <source>
        <dbReference type="ARBA" id="ARBA00023136"/>
    </source>
</evidence>
<keyword evidence="4 7" id="KW-1133">Transmembrane helix</keyword>
<comment type="caution">
    <text evidence="9">The sequence shown here is derived from an EMBL/GenBank/DDBJ whole genome shotgun (WGS) entry which is preliminary data.</text>
</comment>
<protein>
    <recommendedName>
        <fullName evidence="8">Nephrocystin 3-like N-terminal domain-containing protein</fullName>
    </recommendedName>
</protein>
<reference evidence="9" key="1">
    <citation type="submission" date="2022-07" db="EMBL/GenBank/DDBJ databases">
        <title>Genome Sequence of Leucocoprinus birnbaumii.</title>
        <authorList>
            <person name="Buettner E."/>
        </authorList>
    </citation>
    <scope>NUCLEOTIDE SEQUENCE</scope>
    <source>
        <strain evidence="9">VT141</strain>
    </source>
</reference>
<dbReference type="EMBL" id="JANIEX010000772">
    <property type="protein sequence ID" value="KAJ3563317.1"/>
    <property type="molecule type" value="Genomic_DNA"/>
</dbReference>
<comment type="subcellular location">
    <subcellularLocation>
        <location evidence="1">Membrane</location>
        <topology evidence="1">Multi-pass membrane protein</topology>
    </subcellularLocation>
</comment>
<evidence type="ECO:0000313" key="10">
    <source>
        <dbReference type="Proteomes" id="UP001213000"/>
    </source>
</evidence>
<evidence type="ECO:0000256" key="1">
    <source>
        <dbReference type="ARBA" id="ARBA00004141"/>
    </source>
</evidence>
<dbReference type="PANTHER" id="PTHR16201">
    <property type="entry name" value="SEVEN TRANSMEMBRANE PROTEIN 1-RELATED"/>
    <property type="match status" value="1"/>
</dbReference>
<accession>A0AAD5VRV3</accession>
<sequence length="542" mass="60577">MSFFPNATGVMITNSTFLEHHPPVRRGRGLKMLYESSHPAAAHDSAAHEFAAERLSKTRHAGIVEDLVFWSGELTASGFTMWIIGPRSNLAHLCSERLEDHIAATFFFGGNPESLVNDPNRFFPTIAHQLSTRFPVYRDFIDSKLQSNPELIHKNLKTQFRELISIPLQEMIRRGGSLEARRLIIVDALDQCKGDHARSELLRIITTEAQDLPFAWLVFSEPEIASHDWLTNLITGVVIVGLFISYAPQHYRIISSKTSEGLSPLFLLLGSTSSAAGMWNMLTMQSGVAKCCSVVGFGRCIELIAGIFQVSVQWFCFTFVFFLYMKFYPERLKYVELDIEVPTHDDSRVIKTPIQSSEWRFSILCARITLGHFIFCSLTTIYLLVTAVPPPSPEVALPAHIQSWATFLGVHSAILAAIQYAPQLIHTYQHKLVGALSIPMMCIQSPGAVFMILGIALRPGTNWTSWFTYLVAGLMQSSLLIMCIAWKIRQRRLGIDDFGNPVEPDAVSGVQRPEVVVVEEEEMPEDVGVAPVDERTPLVGRG</sequence>
<feature type="transmembrane region" description="Helical" evidence="7">
    <location>
        <begin position="463"/>
        <end position="486"/>
    </location>
</feature>
<evidence type="ECO:0000259" key="8">
    <source>
        <dbReference type="Pfam" id="PF24883"/>
    </source>
</evidence>
<dbReference type="InterPro" id="IPR051415">
    <property type="entry name" value="LAAT-1"/>
</dbReference>
<dbReference type="PANTHER" id="PTHR16201:SF11">
    <property type="entry name" value="PQ-LOOP REPEAT-CONTAINING PROTEIN"/>
    <property type="match status" value="1"/>
</dbReference>
<feature type="transmembrane region" description="Helical" evidence="7">
    <location>
        <begin position="404"/>
        <end position="421"/>
    </location>
</feature>
<dbReference type="InterPro" id="IPR056884">
    <property type="entry name" value="NPHP3-like_N"/>
</dbReference>
<proteinExistence type="predicted"/>
<evidence type="ECO:0000256" key="6">
    <source>
        <dbReference type="SAM" id="MobiDB-lite"/>
    </source>
</evidence>
<dbReference type="GO" id="GO:0016020">
    <property type="term" value="C:membrane"/>
    <property type="evidence" value="ECO:0007669"/>
    <property type="project" value="UniProtKB-SubCell"/>
</dbReference>